<sequence length="688" mass="77784">MLSSTLRQSHDANGEDVVGTDPSFVIYYMTRPIEYENFTLIQMAKKHYFKQNRWHKSKVESIVRIIPELEGCSELPKNGDNWELYCRQQVLLHHHYHSLAEAMGDCDTWATRYADLGLAINDNVNIADLVDEEYEETEDIDLESEGVLREEWMLAASMGPMFDFGEDVELGLRDVDTSHNWGECIERYPNIDIDRKFIHYHLGVTDDCNSDLANNIVVIPLTQLSAQQRMTHDLVLASLQEQRPVHMIISGGAGTGKSTLINAIVHSAFILFHSNKAVRIMAPTGVAAFNIGGATIHHELAISAERKPSQPYIHIGGDQCRRMQEDFKDTKLIIIDEYSMLGRAMLANIDLRCRDIFATNESFGGVSIILVGDIRQLPPVFDSPLYSTKGSYMQQCGTLAYSVFDKCIRLSYIFRQAGEEQASLREALHRLSDGISTLEDWQMFKTRDYSTLSIEEMNNFRYALRLFPTKRSANEYNRERLIQLGRPIARILSKNNCETATKAESDQAKSLEKLICISVGARVMLRANLATHNGLVNGAMGTVVDIVYAVNCKSPFDLPLAIMVDFDNYRGTSFREGSNIIPIPPITLNWKASNGTSCQRTQIPIILCWAITIHKSQGLTLDKAVVDIGEKESLGLTFVALSRTRRLQDLAFNPMFTYERVQKIGKCDGLKGRRQEEERLRTIQICND</sequence>
<keyword evidence="1 3" id="KW-0347">Helicase</keyword>
<dbReference type="GO" id="GO:0006281">
    <property type="term" value="P:DNA repair"/>
    <property type="evidence" value="ECO:0007669"/>
    <property type="project" value="UniProtKB-KW"/>
</dbReference>
<dbReference type="SMART" id="SM00382">
    <property type="entry name" value="AAA"/>
    <property type="match status" value="1"/>
</dbReference>
<dbReference type="GO" id="GO:0016787">
    <property type="term" value="F:hydrolase activity"/>
    <property type="evidence" value="ECO:0007669"/>
    <property type="project" value="UniProtKB-KW"/>
</dbReference>
<dbReference type="InterPro" id="IPR051055">
    <property type="entry name" value="PIF1_helicase"/>
</dbReference>
<evidence type="ECO:0000256" key="1">
    <source>
        <dbReference type="RuleBase" id="RU363044"/>
    </source>
</evidence>
<keyword evidence="1" id="KW-0227">DNA damage</keyword>
<evidence type="ECO:0000313" key="4">
    <source>
        <dbReference type="Proteomes" id="UP001604336"/>
    </source>
</evidence>
<dbReference type="SUPFAM" id="SSF52540">
    <property type="entry name" value="P-loop containing nucleoside triphosphate hydrolases"/>
    <property type="match status" value="2"/>
</dbReference>
<keyword evidence="1" id="KW-0067">ATP-binding</keyword>
<comment type="cofactor">
    <cofactor evidence="1">
        <name>Mg(2+)</name>
        <dbReference type="ChEBI" id="CHEBI:18420"/>
    </cofactor>
</comment>
<keyword evidence="1" id="KW-0233">DNA recombination</keyword>
<gene>
    <name evidence="3" type="ORF">Adt_34092</name>
</gene>
<dbReference type="InterPro" id="IPR027417">
    <property type="entry name" value="P-loop_NTPase"/>
</dbReference>
<keyword evidence="1" id="KW-0547">Nucleotide-binding</keyword>
<dbReference type="AlphaFoldDB" id="A0ABD1QZ44"/>
<proteinExistence type="inferred from homology"/>
<dbReference type="EC" id="5.6.2.3" evidence="1"/>
<organism evidence="3 4">
    <name type="scientific">Abeliophyllum distichum</name>
    <dbReference type="NCBI Taxonomy" id="126358"/>
    <lineage>
        <taxon>Eukaryota</taxon>
        <taxon>Viridiplantae</taxon>
        <taxon>Streptophyta</taxon>
        <taxon>Embryophyta</taxon>
        <taxon>Tracheophyta</taxon>
        <taxon>Spermatophyta</taxon>
        <taxon>Magnoliopsida</taxon>
        <taxon>eudicotyledons</taxon>
        <taxon>Gunneridae</taxon>
        <taxon>Pentapetalae</taxon>
        <taxon>asterids</taxon>
        <taxon>lamiids</taxon>
        <taxon>Lamiales</taxon>
        <taxon>Oleaceae</taxon>
        <taxon>Forsythieae</taxon>
        <taxon>Abeliophyllum</taxon>
    </lineage>
</organism>
<comment type="caution">
    <text evidence="3">The sequence shown here is derived from an EMBL/GenBank/DDBJ whole genome shotgun (WGS) entry which is preliminary data.</text>
</comment>
<dbReference type="Pfam" id="PF05970">
    <property type="entry name" value="PIF1"/>
    <property type="match status" value="1"/>
</dbReference>
<comment type="similarity">
    <text evidence="1">Belongs to the helicase family.</text>
</comment>
<dbReference type="InterPro" id="IPR010285">
    <property type="entry name" value="DNA_helicase_pif1-like_DEAD"/>
</dbReference>
<dbReference type="GO" id="GO:0043139">
    <property type="term" value="F:5'-3' DNA helicase activity"/>
    <property type="evidence" value="ECO:0007669"/>
    <property type="project" value="UniProtKB-EC"/>
</dbReference>
<reference evidence="4" key="1">
    <citation type="submission" date="2024-07" db="EMBL/GenBank/DDBJ databases">
        <title>Two chromosome-level genome assemblies of Korean endemic species Abeliophyllum distichum and Forsythia ovata (Oleaceae).</title>
        <authorList>
            <person name="Jang H."/>
        </authorList>
    </citation>
    <scope>NUCLEOTIDE SEQUENCE [LARGE SCALE GENOMIC DNA]</scope>
</reference>
<feature type="domain" description="AAA+ ATPase" evidence="2">
    <location>
        <begin position="243"/>
        <end position="381"/>
    </location>
</feature>
<dbReference type="GO" id="GO:0006310">
    <property type="term" value="P:DNA recombination"/>
    <property type="evidence" value="ECO:0007669"/>
    <property type="project" value="UniProtKB-KW"/>
</dbReference>
<accession>A0ABD1QZ44</accession>
<name>A0ABD1QZ44_9LAMI</name>
<keyword evidence="4" id="KW-1185">Reference proteome</keyword>
<evidence type="ECO:0000313" key="3">
    <source>
        <dbReference type="EMBL" id="KAL2481126.1"/>
    </source>
</evidence>
<dbReference type="PANTHER" id="PTHR47642">
    <property type="entry name" value="ATP-DEPENDENT DNA HELICASE"/>
    <property type="match status" value="1"/>
</dbReference>
<keyword evidence="1" id="KW-0378">Hydrolase</keyword>
<protein>
    <recommendedName>
        <fullName evidence="1">ATP-dependent DNA helicase</fullName>
        <ecNumber evidence="1">5.6.2.3</ecNumber>
    </recommendedName>
</protein>
<dbReference type="PANTHER" id="PTHR47642:SF6">
    <property type="entry name" value="ATP-DEPENDENT DNA HELICASE"/>
    <property type="match status" value="1"/>
</dbReference>
<dbReference type="Gene3D" id="3.40.50.300">
    <property type="entry name" value="P-loop containing nucleotide triphosphate hydrolases"/>
    <property type="match status" value="1"/>
</dbReference>
<dbReference type="GO" id="GO:0005524">
    <property type="term" value="F:ATP binding"/>
    <property type="evidence" value="ECO:0007669"/>
    <property type="project" value="UniProtKB-KW"/>
</dbReference>
<comment type="catalytic activity">
    <reaction evidence="1">
        <text>ATP + H2O = ADP + phosphate + H(+)</text>
        <dbReference type="Rhea" id="RHEA:13065"/>
        <dbReference type="ChEBI" id="CHEBI:15377"/>
        <dbReference type="ChEBI" id="CHEBI:15378"/>
        <dbReference type="ChEBI" id="CHEBI:30616"/>
        <dbReference type="ChEBI" id="CHEBI:43474"/>
        <dbReference type="ChEBI" id="CHEBI:456216"/>
        <dbReference type="EC" id="5.6.2.3"/>
    </reaction>
</comment>
<dbReference type="EMBL" id="JBFOLK010000010">
    <property type="protein sequence ID" value="KAL2481126.1"/>
    <property type="molecule type" value="Genomic_DNA"/>
</dbReference>
<dbReference type="Proteomes" id="UP001604336">
    <property type="component" value="Unassembled WGS sequence"/>
</dbReference>
<evidence type="ECO:0000259" key="2">
    <source>
        <dbReference type="SMART" id="SM00382"/>
    </source>
</evidence>
<dbReference type="InterPro" id="IPR003593">
    <property type="entry name" value="AAA+_ATPase"/>
</dbReference>
<dbReference type="CDD" id="cd18809">
    <property type="entry name" value="SF1_C_RecD"/>
    <property type="match status" value="1"/>
</dbReference>
<keyword evidence="1" id="KW-0234">DNA repair</keyword>